<proteinExistence type="predicted"/>
<gene>
    <name evidence="6" type="ORF">C2L80_12070</name>
</gene>
<name>A0A2K2U2D1_9ACTN</name>
<dbReference type="Proteomes" id="UP000236488">
    <property type="component" value="Unassembled WGS sequence"/>
</dbReference>
<dbReference type="Pfam" id="PF01934">
    <property type="entry name" value="HepT-like"/>
    <property type="match status" value="1"/>
</dbReference>
<keyword evidence="7" id="KW-1185">Reference proteome</keyword>
<accession>A0A2K2U2D1</accession>
<evidence type="ECO:0000256" key="4">
    <source>
        <dbReference type="ARBA" id="ARBA00022741"/>
    </source>
</evidence>
<protein>
    <submittedName>
        <fullName evidence="6">DUF86 domain-containing protein</fullName>
    </submittedName>
</protein>
<evidence type="ECO:0000256" key="3">
    <source>
        <dbReference type="ARBA" id="ARBA00022722"/>
    </source>
</evidence>
<evidence type="ECO:0000313" key="6">
    <source>
        <dbReference type="EMBL" id="PNV64422.1"/>
    </source>
</evidence>
<evidence type="ECO:0000313" key="7">
    <source>
        <dbReference type="Proteomes" id="UP000236488"/>
    </source>
</evidence>
<dbReference type="GO" id="GO:0016787">
    <property type="term" value="F:hydrolase activity"/>
    <property type="evidence" value="ECO:0007669"/>
    <property type="project" value="UniProtKB-KW"/>
</dbReference>
<reference evidence="6 7" key="1">
    <citation type="journal article" date="2018" name="Int. J. Syst. Evol. Microbiol.">
        <title>Rubneribacter badeniensis gen. nov., sp. nov. and Enteroscipio rubneri gen. nov., sp. nov., new members of the Eggerthellaceae isolated from human faeces.</title>
        <authorList>
            <person name="Danylec N."/>
            <person name="Gobl A."/>
            <person name="Stoll D.A."/>
            <person name="Hetzer B."/>
            <person name="Kulling S.E."/>
            <person name="Huch M."/>
        </authorList>
    </citation>
    <scope>NUCLEOTIDE SEQUENCE [LARGE SCALE GENOMIC DNA]</scope>
    <source>
        <strain evidence="6 7">ResAG-85</strain>
    </source>
</reference>
<keyword evidence="4" id="KW-0547">Nucleotide-binding</keyword>
<evidence type="ECO:0000256" key="5">
    <source>
        <dbReference type="ARBA" id="ARBA00022801"/>
    </source>
</evidence>
<organism evidence="6 7">
    <name type="scientific">Rubneribacter badeniensis</name>
    <dbReference type="NCBI Taxonomy" id="2070688"/>
    <lineage>
        <taxon>Bacteria</taxon>
        <taxon>Bacillati</taxon>
        <taxon>Actinomycetota</taxon>
        <taxon>Coriobacteriia</taxon>
        <taxon>Eggerthellales</taxon>
        <taxon>Eggerthellaceae</taxon>
        <taxon>Rubneribacter</taxon>
    </lineage>
</organism>
<dbReference type="EMBL" id="PPEL01000101">
    <property type="protein sequence ID" value="PNV64422.1"/>
    <property type="molecule type" value="Genomic_DNA"/>
</dbReference>
<dbReference type="InterPro" id="IPR051813">
    <property type="entry name" value="HepT_RNase_toxin"/>
</dbReference>
<evidence type="ECO:0000256" key="1">
    <source>
        <dbReference type="ARBA" id="ARBA00022553"/>
    </source>
</evidence>
<evidence type="ECO:0000256" key="2">
    <source>
        <dbReference type="ARBA" id="ARBA00022649"/>
    </source>
</evidence>
<keyword evidence="1" id="KW-0597">Phosphoprotein</keyword>
<dbReference type="AlphaFoldDB" id="A0A2K2U2D1"/>
<keyword evidence="3" id="KW-0540">Nuclease</keyword>
<keyword evidence="5" id="KW-0378">Hydrolase</keyword>
<sequence>MVKDDAYRLAAIRRMGSELLSYVREYGITANKIMSDHVVQWTLATPLYNIGEQVHHLSSELKEANPDIPWFKIAGMRHRLVHDYESTNWMIVAQTVLEDIPAFLQDIEHVVLPRSPEE</sequence>
<dbReference type="PANTHER" id="PTHR34139">
    <property type="entry name" value="UPF0331 PROTEIN MJ0127"/>
    <property type="match status" value="1"/>
</dbReference>
<dbReference type="PANTHER" id="PTHR34139:SF1">
    <property type="entry name" value="RNASE MJ1380-RELATED"/>
    <property type="match status" value="1"/>
</dbReference>
<dbReference type="InterPro" id="IPR008201">
    <property type="entry name" value="HepT-like"/>
</dbReference>
<dbReference type="GO" id="GO:0004540">
    <property type="term" value="F:RNA nuclease activity"/>
    <property type="evidence" value="ECO:0007669"/>
    <property type="project" value="InterPro"/>
</dbReference>
<dbReference type="GO" id="GO:0110001">
    <property type="term" value="C:toxin-antitoxin complex"/>
    <property type="evidence" value="ECO:0007669"/>
    <property type="project" value="InterPro"/>
</dbReference>
<dbReference type="GO" id="GO:0000166">
    <property type="term" value="F:nucleotide binding"/>
    <property type="evidence" value="ECO:0007669"/>
    <property type="project" value="UniProtKB-KW"/>
</dbReference>
<keyword evidence="2" id="KW-1277">Toxin-antitoxin system</keyword>
<comment type="caution">
    <text evidence="6">The sequence shown here is derived from an EMBL/GenBank/DDBJ whole genome shotgun (WGS) entry which is preliminary data.</text>
</comment>